<dbReference type="GO" id="GO:0003700">
    <property type="term" value="F:DNA-binding transcription factor activity"/>
    <property type="evidence" value="ECO:0007669"/>
    <property type="project" value="TreeGrafter"/>
</dbReference>
<dbReference type="EMBL" id="BAWF01000009">
    <property type="protein sequence ID" value="GAF43587.1"/>
    <property type="molecule type" value="Genomic_DNA"/>
</dbReference>
<evidence type="ECO:0000256" key="1">
    <source>
        <dbReference type="ARBA" id="ARBA00023125"/>
    </source>
</evidence>
<dbReference type="SUPFAM" id="SSF46689">
    <property type="entry name" value="Homeodomain-like"/>
    <property type="match status" value="1"/>
</dbReference>
<evidence type="ECO:0000256" key="2">
    <source>
        <dbReference type="PROSITE-ProRule" id="PRU00335"/>
    </source>
</evidence>
<name>X0PYT2_RHOWR</name>
<dbReference type="InterPro" id="IPR050109">
    <property type="entry name" value="HTH-type_TetR-like_transc_reg"/>
</dbReference>
<dbReference type="RefSeq" id="WP_052032934.1">
    <property type="nucleotide sequence ID" value="NZ_BAWF01000009.1"/>
</dbReference>
<evidence type="ECO:0000259" key="3">
    <source>
        <dbReference type="PROSITE" id="PS50977"/>
    </source>
</evidence>
<dbReference type="PRINTS" id="PR00455">
    <property type="entry name" value="HTHTETR"/>
</dbReference>
<dbReference type="PROSITE" id="PS50977">
    <property type="entry name" value="HTH_TETR_2"/>
    <property type="match status" value="1"/>
</dbReference>
<dbReference type="SUPFAM" id="SSF48498">
    <property type="entry name" value="Tetracyclin repressor-like, C-terminal domain"/>
    <property type="match status" value="1"/>
</dbReference>
<dbReference type="InterPro" id="IPR009057">
    <property type="entry name" value="Homeodomain-like_sf"/>
</dbReference>
<comment type="caution">
    <text evidence="4">The sequence shown here is derived from an EMBL/GenBank/DDBJ whole genome shotgun (WGS) entry which is preliminary data.</text>
</comment>
<keyword evidence="5" id="KW-1185">Reference proteome</keyword>
<dbReference type="Proteomes" id="UP000019491">
    <property type="component" value="Unassembled WGS sequence"/>
</dbReference>
<dbReference type="Pfam" id="PF00440">
    <property type="entry name" value="TetR_N"/>
    <property type="match status" value="1"/>
</dbReference>
<dbReference type="InterPro" id="IPR036271">
    <property type="entry name" value="Tet_transcr_reg_TetR-rel_C_sf"/>
</dbReference>
<dbReference type="Gene3D" id="1.10.357.10">
    <property type="entry name" value="Tetracycline Repressor, domain 2"/>
    <property type="match status" value="1"/>
</dbReference>
<dbReference type="PANTHER" id="PTHR30055">
    <property type="entry name" value="HTH-TYPE TRANSCRIPTIONAL REGULATOR RUTR"/>
    <property type="match status" value="1"/>
</dbReference>
<dbReference type="InterPro" id="IPR023772">
    <property type="entry name" value="DNA-bd_HTH_TetR-type_CS"/>
</dbReference>
<keyword evidence="1 2" id="KW-0238">DNA-binding</keyword>
<evidence type="ECO:0000313" key="5">
    <source>
        <dbReference type="Proteomes" id="UP000019491"/>
    </source>
</evidence>
<proteinExistence type="predicted"/>
<dbReference type="PANTHER" id="PTHR30055:SF226">
    <property type="entry name" value="HTH-TYPE TRANSCRIPTIONAL REGULATOR PKSA"/>
    <property type="match status" value="1"/>
</dbReference>
<dbReference type="OrthoDB" id="8479950at2"/>
<gene>
    <name evidence="4" type="ORF">RW1_009_00110</name>
</gene>
<sequence length="223" mass="24250">MTNDAPVRRTSRAESTELTRRKLIDAALDLYSRRSYADVTIRDIASAAGVAHGLLSHHFGGKEGLYQEALGEVGRQLVATRDTDPDATARERLRQMLRAHLDYLVDHEALAVNLILRHSADTGPGTVPAFEEIVWTGLMTISELLDVDAEQPATRAALHSFACAADDLTLQWLNDGRPFDCDAMVEAIIALLAGALRAAAELGPGLNLDRFVEVLVPRGAERS</sequence>
<feature type="domain" description="HTH tetR-type" evidence="3">
    <location>
        <begin position="17"/>
        <end position="77"/>
    </location>
</feature>
<feature type="DNA-binding region" description="H-T-H motif" evidence="2">
    <location>
        <begin position="40"/>
        <end position="59"/>
    </location>
</feature>
<accession>X0PYT2</accession>
<dbReference type="InterPro" id="IPR001647">
    <property type="entry name" value="HTH_TetR"/>
</dbReference>
<reference evidence="4 5" key="1">
    <citation type="submission" date="2014-02" db="EMBL/GenBank/DDBJ databases">
        <title>Whole genome shotgun sequence of Rhodococcus wratislaviensis NBRC 100605.</title>
        <authorList>
            <person name="Hosoyama A."/>
            <person name="Tsuchikane K."/>
            <person name="Yoshida I."/>
            <person name="Ohji S."/>
            <person name="Ichikawa N."/>
            <person name="Yamazoe A."/>
            <person name="Fujita N."/>
        </authorList>
    </citation>
    <scope>NUCLEOTIDE SEQUENCE [LARGE SCALE GENOMIC DNA]</scope>
    <source>
        <strain evidence="4 5">NBRC 100605</strain>
    </source>
</reference>
<evidence type="ECO:0000313" key="4">
    <source>
        <dbReference type="EMBL" id="GAF43587.1"/>
    </source>
</evidence>
<dbReference type="PROSITE" id="PS01081">
    <property type="entry name" value="HTH_TETR_1"/>
    <property type="match status" value="1"/>
</dbReference>
<organism evidence="4 5">
    <name type="scientific">Rhodococcus wratislaviensis NBRC 100605</name>
    <dbReference type="NCBI Taxonomy" id="1219028"/>
    <lineage>
        <taxon>Bacteria</taxon>
        <taxon>Bacillati</taxon>
        <taxon>Actinomycetota</taxon>
        <taxon>Actinomycetes</taxon>
        <taxon>Mycobacteriales</taxon>
        <taxon>Nocardiaceae</taxon>
        <taxon>Rhodococcus</taxon>
    </lineage>
</organism>
<dbReference type="GO" id="GO:0000976">
    <property type="term" value="F:transcription cis-regulatory region binding"/>
    <property type="evidence" value="ECO:0007669"/>
    <property type="project" value="TreeGrafter"/>
</dbReference>
<dbReference type="AlphaFoldDB" id="X0PYT2"/>
<protein>
    <recommendedName>
        <fullName evidence="3">HTH tetR-type domain-containing protein</fullName>
    </recommendedName>
</protein>